<dbReference type="SUPFAM" id="SSF48726">
    <property type="entry name" value="Immunoglobulin"/>
    <property type="match status" value="5"/>
</dbReference>
<evidence type="ECO:0000256" key="9">
    <source>
        <dbReference type="SAM" id="SignalP"/>
    </source>
</evidence>
<dbReference type="AlphaFoldDB" id="A0A5E4QGK6"/>
<feature type="domain" description="Ig-like" evidence="10">
    <location>
        <begin position="686"/>
        <end position="772"/>
    </location>
</feature>
<dbReference type="Pfam" id="PF25106">
    <property type="entry name" value="VWA_4"/>
    <property type="match status" value="1"/>
</dbReference>
<evidence type="ECO:0000256" key="2">
    <source>
        <dbReference type="ARBA" id="ARBA00022525"/>
    </source>
</evidence>
<dbReference type="Gene3D" id="2.60.40.10">
    <property type="entry name" value="Immunoglobulins"/>
    <property type="match status" value="5"/>
</dbReference>
<feature type="domain" description="Ig-like" evidence="10">
    <location>
        <begin position="777"/>
        <end position="853"/>
    </location>
</feature>
<dbReference type="Gene3D" id="3.40.50.410">
    <property type="entry name" value="von Willebrand factor, type A domain"/>
    <property type="match status" value="1"/>
</dbReference>
<dbReference type="Pfam" id="PF07679">
    <property type="entry name" value="I-set"/>
    <property type="match status" value="4"/>
</dbReference>
<sequence length="859" mass="96093">MSRLLFIFLFLTINAVHVLSKKSFVFVVDTTISMTDEISIIKSNINATVDSIKDYDVEFILLPFGDPDIGPPINETASGFIDMVHLIEENGGNDCPEESLGAIKMALEWSQPNSYIYVFTDARPRTKDIDQINTITNLCETQKSQVLIFLTGKCSPTETIDAVYYDVAKNCRGSVVFYDLGSLRYAFKYIKETVKTQWNQVDAQYDFLREKNISFAVDTYTTDMMFSIAGEHPDIEIINHFGEKVDVQRIINTSTACVVIMQQLTEGEYKAAVTGGDFGMVTIYTRRTIHVEFGFSSKIPRSLDETSKAPIPGIKCYILVILDANLELTSIKLQIAKTGEEIHLQYQALDETRGYYIANNIFEHGKTFKLSITARHKENNSVIEGVTPPVKPQEPGMLTEWMKPEVQIIGPEMNWAEFGDSTTFACKVTAFPKPRIIWEDDIGNTLPSQCVLVEIPSVYLTYANVANATRNANITCMAENAMGADAISLKLFVNRTNTFNVLKSPSDITVGYGEEGKLYCEVDAYPTAEITWLHNNTAVVENDNIMFEPEEHTLVIRNMDIESTGEYICKIENEVESRSLGASVFITGLEMPEVNVESSEVLLQPGDFTEQQCSITKGLPLPIVSWKYKLSDGYEYIDIPEGVYVKDGTLKISSAETFHGGVYVCEAENILGTDMDQITVKVQFAPRIKNKDESMVVRRGDAVTLACNVEAFPKAQVHWEMQQDDVIIALDSSHKTDESHTHTFVARANDSGTYYCIAENSMGKAVRTVNVTVMVSPYIKPPLIKNITQPMGTDVNFECYVARGSPVPSSRWEFIGHSIGPLNYILKNISKRDEGIYRCTADNMLAVDTIRIALKIIQN</sequence>
<evidence type="ECO:0000256" key="5">
    <source>
        <dbReference type="ARBA" id="ARBA00023180"/>
    </source>
</evidence>
<dbReference type="InterPro" id="IPR013098">
    <property type="entry name" value="Ig_I-set"/>
</dbReference>
<feature type="domain" description="Ig-like" evidence="10">
    <location>
        <begin position="592"/>
        <end position="683"/>
    </location>
</feature>
<dbReference type="FunFam" id="2.60.40.10:FF:000032">
    <property type="entry name" value="palladin isoform X1"/>
    <property type="match status" value="1"/>
</dbReference>
<keyword evidence="12" id="KW-1185">Reference proteome</keyword>
<dbReference type="InterPro" id="IPR003599">
    <property type="entry name" value="Ig_sub"/>
</dbReference>
<gene>
    <name evidence="11" type="ORF">LSINAPIS_LOCUS8339</name>
</gene>
<evidence type="ECO:0000256" key="1">
    <source>
        <dbReference type="ARBA" id="ARBA00004613"/>
    </source>
</evidence>
<dbReference type="InterPro" id="IPR007110">
    <property type="entry name" value="Ig-like_dom"/>
</dbReference>
<proteinExistence type="inferred from homology"/>
<feature type="domain" description="Ig-like" evidence="10">
    <location>
        <begin position="404"/>
        <end position="488"/>
    </location>
</feature>
<dbReference type="GO" id="GO:0032991">
    <property type="term" value="C:protein-containing complex"/>
    <property type="evidence" value="ECO:0007669"/>
    <property type="project" value="UniProtKB-ARBA"/>
</dbReference>
<feature type="signal peptide" evidence="9">
    <location>
        <begin position="1"/>
        <end position="20"/>
    </location>
</feature>
<name>A0A5E4QGK6_9NEOP</name>
<protein>
    <recommendedName>
        <fullName evidence="8">Hemolin</fullName>
    </recommendedName>
</protein>
<dbReference type="Proteomes" id="UP000324832">
    <property type="component" value="Unassembled WGS sequence"/>
</dbReference>
<feature type="chain" id="PRO_5022875870" description="Hemolin" evidence="9">
    <location>
        <begin position="21"/>
        <end position="859"/>
    </location>
</feature>
<evidence type="ECO:0000259" key="10">
    <source>
        <dbReference type="PROSITE" id="PS50835"/>
    </source>
</evidence>
<evidence type="ECO:0000313" key="12">
    <source>
        <dbReference type="Proteomes" id="UP000324832"/>
    </source>
</evidence>
<dbReference type="GO" id="GO:0005886">
    <property type="term" value="C:plasma membrane"/>
    <property type="evidence" value="ECO:0007669"/>
    <property type="project" value="TreeGrafter"/>
</dbReference>
<organism evidence="11 12">
    <name type="scientific">Leptidea sinapis</name>
    <dbReference type="NCBI Taxonomy" id="189913"/>
    <lineage>
        <taxon>Eukaryota</taxon>
        <taxon>Metazoa</taxon>
        <taxon>Ecdysozoa</taxon>
        <taxon>Arthropoda</taxon>
        <taxon>Hexapoda</taxon>
        <taxon>Insecta</taxon>
        <taxon>Pterygota</taxon>
        <taxon>Neoptera</taxon>
        <taxon>Endopterygota</taxon>
        <taxon>Lepidoptera</taxon>
        <taxon>Glossata</taxon>
        <taxon>Ditrysia</taxon>
        <taxon>Papilionoidea</taxon>
        <taxon>Pieridae</taxon>
        <taxon>Dismorphiinae</taxon>
        <taxon>Leptidea</taxon>
    </lineage>
</organism>
<comment type="similarity">
    <text evidence="7">Belongs to the hemolin family.</text>
</comment>
<dbReference type="InterPro" id="IPR036465">
    <property type="entry name" value="vWFA_dom_sf"/>
</dbReference>
<dbReference type="SMART" id="SM00408">
    <property type="entry name" value="IGc2"/>
    <property type="match status" value="5"/>
</dbReference>
<evidence type="ECO:0000256" key="8">
    <source>
        <dbReference type="ARBA" id="ARBA00068688"/>
    </source>
</evidence>
<feature type="domain" description="Ig-like" evidence="10">
    <location>
        <begin position="499"/>
        <end position="581"/>
    </location>
</feature>
<dbReference type="GO" id="GO:0007156">
    <property type="term" value="P:homophilic cell adhesion via plasma membrane adhesion molecules"/>
    <property type="evidence" value="ECO:0007669"/>
    <property type="project" value="TreeGrafter"/>
</dbReference>
<dbReference type="SUPFAM" id="SSF53300">
    <property type="entry name" value="vWA-like"/>
    <property type="match status" value="1"/>
</dbReference>
<dbReference type="PROSITE" id="PS50835">
    <property type="entry name" value="IG_LIKE"/>
    <property type="match status" value="5"/>
</dbReference>
<dbReference type="InterPro" id="IPR036179">
    <property type="entry name" value="Ig-like_dom_sf"/>
</dbReference>
<evidence type="ECO:0000313" key="11">
    <source>
        <dbReference type="EMBL" id="VVC96946.1"/>
    </source>
</evidence>
<dbReference type="GO" id="GO:0005576">
    <property type="term" value="C:extracellular region"/>
    <property type="evidence" value="ECO:0007669"/>
    <property type="project" value="UniProtKB-SubCell"/>
</dbReference>
<evidence type="ECO:0000256" key="4">
    <source>
        <dbReference type="ARBA" id="ARBA00023157"/>
    </source>
</evidence>
<dbReference type="GO" id="GO:0008046">
    <property type="term" value="F:axon guidance receptor activity"/>
    <property type="evidence" value="ECO:0007669"/>
    <property type="project" value="TreeGrafter"/>
</dbReference>
<keyword evidence="5" id="KW-0325">Glycoprotein</keyword>
<reference evidence="11 12" key="1">
    <citation type="submission" date="2017-07" db="EMBL/GenBank/DDBJ databases">
        <authorList>
            <person name="Talla V."/>
            <person name="Backstrom N."/>
        </authorList>
    </citation>
    <scope>NUCLEOTIDE SEQUENCE [LARGE SCALE GENOMIC DNA]</scope>
</reference>
<keyword evidence="4" id="KW-1015">Disulfide bond</keyword>
<keyword evidence="6" id="KW-0393">Immunoglobulin domain</keyword>
<dbReference type="InterPro" id="IPR056861">
    <property type="entry name" value="HMCN1-like_VWA"/>
</dbReference>
<dbReference type="SMART" id="SM00409">
    <property type="entry name" value="IG"/>
    <property type="match status" value="5"/>
</dbReference>
<comment type="subcellular location">
    <subcellularLocation>
        <location evidence="1">Secreted</location>
    </subcellularLocation>
</comment>
<dbReference type="InterPro" id="IPR050958">
    <property type="entry name" value="Cell_Adh-Cytoskel_Orgn"/>
</dbReference>
<keyword evidence="2" id="KW-0964">Secreted</keyword>
<dbReference type="GO" id="GO:0050808">
    <property type="term" value="P:synapse organization"/>
    <property type="evidence" value="ECO:0007669"/>
    <property type="project" value="TreeGrafter"/>
</dbReference>
<accession>A0A5E4QGK6</accession>
<dbReference type="GO" id="GO:0043025">
    <property type="term" value="C:neuronal cell body"/>
    <property type="evidence" value="ECO:0007669"/>
    <property type="project" value="TreeGrafter"/>
</dbReference>
<evidence type="ECO:0000256" key="6">
    <source>
        <dbReference type="ARBA" id="ARBA00023319"/>
    </source>
</evidence>
<dbReference type="InterPro" id="IPR003598">
    <property type="entry name" value="Ig_sub2"/>
</dbReference>
<dbReference type="EMBL" id="FZQP02002957">
    <property type="protein sequence ID" value="VVC96946.1"/>
    <property type="molecule type" value="Genomic_DNA"/>
</dbReference>
<dbReference type="GO" id="GO:0030424">
    <property type="term" value="C:axon"/>
    <property type="evidence" value="ECO:0007669"/>
    <property type="project" value="TreeGrafter"/>
</dbReference>
<dbReference type="InterPro" id="IPR013783">
    <property type="entry name" value="Ig-like_fold"/>
</dbReference>
<dbReference type="PANTHER" id="PTHR45080">
    <property type="entry name" value="CONTACTIN 5"/>
    <property type="match status" value="1"/>
</dbReference>
<evidence type="ECO:0000256" key="7">
    <source>
        <dbReference type="ARBA" id="ARBA00061228"/>
    </source>
</evidence>
<keyword evidence="3 9" id="KW-0732">Signal</keyword>
<dbReference type="PANTHER" id="PTHR45080:SF20">
    <property type="entry name" value="IG-LIKE DOMAIN-CONTAINING PROTEIN"/>
    <property type="match status" value="1"/>
</dbReference>
<evidence type="ECO:0000256" key="3">
    <source>
        <dbReference type="ARBA" id="ARBA00022729"/>
    </source>
</evidence>